<dbReference type="SFLD" id="SFLDS00003">
    <property type="entry name" value="Haloacid_Dehalogenase"/>
    <property type="match status" value="1"/>
</dbReference>
<dbReference type="PANTHER" id="PTHR43481:SF4">
    <property type="entry name" value="GLYCEROL-1-PHOSPHATE PHOSPHOHYDROLASE 1-RELATED"/>
    <property type="match status" value="1"/>
</dbReference>
<sequence>MKKGLILDMDGVIVDSEVVYLKAFKKWFQKHGIEMELADFEKVIGTPYADAIDYFMEFWGDRSSREEFEEKFTRMKESITFDYRDILNPGVDELLTYCRERQIKTTLASGNSMDCIEKMLADCELEKHFDFVISGERLTRNKPHPDVYLKAMEYMGLEPEECITLEDSQIGIRASKNAGIFTVAKVPEMYRLEQEEADTKVNHIKEVISMLKDA</sequence>
<accession>A0A4P8IE20</accession>
<dbReference type="OrthoDB" id="9797743at2"/>
<dbReference type="SFLD" id="SFLDG01129">
    <property type="entry name" value="C1.5:_HAD__Beta-PGM__Phosphata"/>
    <property type="match status" value="1"/>
</dbReference>
<gene>
    <name evidence="1" type="ORF">AR1Y2_2544</name>
</gene>
<dbReference type="InterPro" id="IPR051806">
    <property type="entry name" value="HAD-like_SPP"/>
</dbReference>
<protein>
    <submittedName>
        <fullName evidence="1">HAD-superfamily hydrolase subfamily IA</fullName>
    </submittedName>
</protein>
<dbReference type="KEGG" id="arf:AR1Y2_2544"/>
<keyword evidence="2" id="KW-1185">Reference proteome</keyword>
<dbReference type="GO" id="GO:0050308">
    <property type="term" value="F:sugar-phosphatase activity"/>
    <property type="evidence" value="ECO:0007669"/>
    <property type="project" value="TreeGrafter"/>
</dbReference>
<name>A0A4P8IE20_9FIRM</name>
<dbReference type="InterPro" id="IPR023198">
    <property type="entry name" value="PGP-like_dom2"/>
</dbReference>
<dbReference type="Proteomes" id="UP000298653">
    <property type="component" value="Chromosome"/>
</dbReference>
<dbReference type="PRINTS" id="PR00413">
    <property type="entry name" value="HADHALOGNASE"/>
</dbReference>
<proteinExistence type="predicted"/>
<dbReference type="CDD" id="cd07505">
    <property type="entry name" value="HAD_BPGM-like"/>
    <property type="match status" value="1"/>
</dbReference>
<dbReference type="Gene3D" id="3.40.50.1000">
    <property type="entry name" value="HAD superfamily/HAD-like"/>
    <property type="match status" value="1"/>
</dbReference>
<dbReference type="SFLD" id="SFLDG01135">
    <property type="entry name" value="C1.5.6:_HAD__Beta-PGM__Phospha"/>
    <property type="match status" value="1"/>
</dbReference>
<dbReference type="RefSeq" id="WP_137329286.1">
    <property type="nucleotide sequence ID" value="NZ_CP040058.1"/>
</dbReference>
<dbReference type="NCBIfam" id="TIGR01509">
    <property type="entry name" value="HAD-SF-IA-v3"/>
    <property type="match status" value="1"/>
</dbReference>
<dbReference type="InterPro" id="IPR041492">
    <property type="entry name" value="HAD_2"/>
</dbReference>
<dbReference type="InterPro" id="IPR006439">
    <property type="entry name" value="HAD-SF_hydro_IA"/>
</dbReference>
<evidence type="ECO:0000313" key="2">
    <source>
        <dbReference type="Proteomes" id="UP000298653"/>
    </source>
</evidence>
<dbReference type="Gene3D" id="1.10.150.240">
    <property type="entry name" value="Putative phosphatase, domain 2"/>
    <property type="match status" value="1"/>
</dbReference>
<organism evidence="1 2">
    <name type="scientific">Anaerostipes rhamnosivorans</name>
    <dbReference type="NCBI Taxonomy" id="1229621"/>
    <lineage>
        <taxon>Bacteria</taxon>
        <taxon>Bacillati</taxon>
        <taxon>Bacillota</taxon>
        <taxon>Clostridia</taxon>
        <taxon>Lachnospirales</taxon>
        <taxon>Lachnospiraceae</taxon>
        <taxon>Anaerostipes</taxon>
    </lineage>
</organism>
<dbReference type="InterPro" id="IPR023214">
    <property type="entry name" value="HAD_sf"/>
</dbReference>
<dbReference type="EMBL" id="CP040058">
    <property type="protein sequence ID" value="QCP35998.1"/>
    <property type="molecule type" value="Genomic_DNA"/>
</dbReference>
<reference evidence="1 2" key="1">
    <citation type="submission" date="2019-05" db="EMBL/GenBank/DDBJ databases">
        <title>Complete genome sequencing of Anaerostipes rhamnosivorans.</title>
        <authorList>
            <person name="Bui T.P.N."/>
            <person name="de Vos W.M."/>
        </authorList>
    </citation>
    <scope>NUCLEOTIDE SEQUENCE [LARGE SCALE GENOMIC DNA]</scope>
    <source>
        <strain evidence="1 2">1y2</strain>
    </source>
</reference>
<dbReference type="SUPFAM" id="SSF56784">
    <property type="entry name" value="HAD-like"/>
    <property type="match status" value="1"/>
</dbReference>
<evidence type="ECO:0000313" key="1">
    <source>
        <dbReference type="EMBL" id="QCP35998.1"/>
    </source>
</evidence>
<dbReference type="PANTHER" id="PTHR43481">
    <property type="entry name" value="FRUCTOSE-1-PHOSPHATE PHOSPHATASE"/>
    <property type="match status" value="1"/>
</dbReference>
<dbReference type="InterPro" id="IPR036412">
    <property type="entry name" value="HAD-like_sf"/>
</dbReference>
<keyword evidence="1" id="KW-0378">Hydrolase</keyword>
<dbReference type="AlphaFoldDB" id="A0A4P8IE20"/>
<dbReference type="Pfam" id="PF13419">
    <property type="entry name" value="HAD_2"/>
    <property type="match status" value="1"/>
</dbReference>